<feature type="signal peptide" evidence="5">
    <location>
        <begin position="1"/>
        <end position="33"/>
    </location>
</feature>
<evidence type="ECO:0000313" key="8">
    <source>
        <dbReference type="Proteomes" id="UP000005203"/>
    </source>
</evidence>
<evidence type="ECO:0000259" key="6">
    <source>
        <dbReference type="Pfam" id="PF01064"/>
    </source>
</evidence>
<accession>A0A7M7M5F3</accession>
<dbReference type="EnsemblMetazoa" id="XM_016915952">
    <property type="protein sequence ID" value="XP_016771441"/>
    <property type="gene ID" value="LOC100578649"/>
</dbReference>
<comment type="subcellular location">
    <subcellularLocation>
        <location evidence="1">Membrane</location>
    </subcellularLocation>
</comment>
<dbReference type="RefSeq" id="XP_016771441.1">
    <property type="nucleotide sequence ID" value="XM_016915952.2"/>
</dbReference>
<evidence type="ECO:0000256" key="2">
    <source>
        <dbReference type="ARBA" id="ARBA00022729"/>
    </source>
</evidence>
<dbReference type="Proteomes" id="UP000005203">
    <property type="component" value="Linkage group LG13"/>
</dbReference>
<evidence type="ECO:0000256" key="1">
    <source>
        <dbReference type="ARBA" id="ARBA00004370"/>
    </source>
</evidence>
<protein>
    <submittedName>
        <fullName evidence="9">Uncharacterized protein LOC100578649 isoform X1</fullName>
    </submittedName>
</protein>
<keyword evidence="3 4" id="KW-0472">Membrane</keyword>
<keyword evidence="8" id="KW-1185">Reference proteome</keyword>
<dbReference type="GeneID" id="100578649"/>
<keyword evidence="2 5" id="KW-0732">Signal</keyword>
<evidence type="ECO:0000313" key="7">
    <source>
        <dbReference type="EnsemblMetazoa" id="XP_016771441"/>
    </source>
</evidence>
<evidence type="ECO:0000313" key="9">
    <source>
        <dbReference type="RefSeq" id="XP_016771441.1"/>
    </source>
</evidence>
<evidence type="ECO:0000256" key="3">
    <source>
        <dbReference type="ARBA" id="ARBA00023136"/>
    </source>
</evidence>
<accession>A0A8B7KQM0</accession>
<proteinExistence type="predicted"/>
<evidence type="ECO:0000256" key="4">
    <source>
        <dbReference type="SAM" id="Phobius"/>
    </source>
</evidence>
<keyword evidence="4" id="KW-1133">Transmembrane helix</keyword>
<name>A0A7M7M5F3_APIME</name>
<dbReference type="Pfam" id="PF01064">
    <property type="entry name" value="Activin_recp"/>
    <property type="match status" value="1"/>
</dbReference>
<organism evidence="7">
    <name type="scientific">Apis mellifera</name>
    <name type="common">Honeybee</name>
    <dbReference type="NCBI Taxonomy" id="7460"/>
    <lineage>
        <taxon>Eukaryota</taxon>
        <taxon>Metazoa</taxon>
        <taxon>Ecdysozoa</taxon>
        <taxon>Arthropoda</taxon>
        <taxon>Hexapoda</taxon>
        <taxon>Insecta</taxon>
        <taxon>Pterygota</taxon>
        <taxon>Neoptera</taxon>
        <taxon>Endopterygota</taxon>
        <taxon>Hymenoptera</taxon>
        <taxon>Apocrita</taxon>
        <taxon>Aculeata</taxon>
        <taxon>Apoidea</taxon>
        <taxon>Anthophila</taxon>
        <taxon>Apidae</taxon>
        <taxon>Apis</taxon>
    </lineage>
</organism>
<gene>
    <name evidence="7" type="primary">100578649</name>
    <name evidence="9" type="synonym">LOC100578649</name>
</gene>
<feature type="chain" id="PRO_5044660401" evidence="5">
    <location>
        <begin position="34"/>
        <end position="287"/>
    </location>
</feature>
<dbReference type="InterPro" id="IPR045860">
    <property type="entry name" value="Snake_toxin-like_sf"/>
</dbReference>
<dbReference type="GO" id="GO:0004675">
    <property type="term" value="F:transmembrane receptor protein serine/threonine kinase activity"/>
    <property type="evidence" value="ECO:0007669"/>
    <property type="project" value="InterPro"/>
</dbReference>
<feature type="domain" description="Activin types I and II receptor" evidence="6">
    <location>
        <begin position="35"/>
        <end position="128"/>
    </location>
</feature>
<sequence length="287" mass="32050">MYFHRSDIGSSICIRLVLLFLIFLSANIERIEGRKCVCTSKDCKAAGVDTCKTKFSCYTEWILTRNQELEENATTRGCTYRFATPLLCETKSWVTRSKSSDNVDRSSAAWIRMQRLKCCNNHDYCNADRNVNASTRIHDKDRPDPVNSTLDYNGSFNGMSPSRDVMGSIEPDPIAEGRESSDFPFHENRVKPLLVAALVLAIAALTSVLAACYVITRMMDRAAPNRRGEETNVGYPAVSRVIECMTKLGEGQFWANNSVKSFVSSCMMTNIEPSSLVRVPSSLLHGL</sequence>
<dbReference type="GO" id="GO:0016020">
    <property type="term" value="C:membrane"/>
    <property type="evidence" value="ECO:0007669"/>
    <property type="project" value="UniProtKB-SubCell"/>
</dbReference>
<feature type="transmembrane region" description="Helical" evidence="4">
    <location>
        <begin position="193"/>
        <end position="216"/>
    </location>
</feature>
<keyword evidence="4" id="KW-0812">Transmembrane</keyword>
<dbReference type="AlphaFoldDB" id="A0A7M7M5F3"/>
<dbReference type="Gene3D" id="2.10.60.10">
    <property type="entry name" value="CD59"/>
    <property type="match status" value="1"/>
</dbReference>
<reference evidence="7" key="1">
    <citation type="submission" date="2021-01" db="UniProtKB">
        <authorList>
            <consortium name="EnsemblMetazoa"/>
        </authorList>
    </citation>
    <scope>IDENTIFICATION</scope>
    <source>
        <strain evidence="7">DH4</strain>
    </source>
</reference>
<evidence type="ECO:0000256" key="5">
    <source>
        <dbReference type="SAM" id="SignalP"/>
    </source>
</evidence>
<dbReference type="InterPro" id="IPR000472">
    <property type="entry name" value="Activin_recp"/>
</dbReference>
<reference evidence="9" key="2">
    <citation type="submission" date="2025-04" db="UniProtKB">
        <authorList>
            <consortium name="RefSeq"/>
        </authorList>
    </citation>
    <scope>IDENTIFICATION</scope>
    <source>
        <strain evidence="9">DH4</strain>
        <tissue evidence="9">Whole body</tissue>
    </source>
</reference>
<dbReference type="OrthoDB" id="7581972at2759"/>